<evidence type="ECO:0000256" key="4">
    <source>
        <dbReference type="SAM" id="MobiDB-lite"/>
    </source>
</evidence>
<feature type="domain" description="Lebercilin" evidence="5">
    <location>
        <begin position="103"/>
        <end position="295"/>
    </location>
</feature>
<evidence type="ECO:0000256" key="2">
    <source>
        <dbReference type="ARBA" id="ARBA00023054"/>
    </source>
</evidence>
<dbReference type="PANTHER" id="PTHR16650">
    <property type="entry name" value="C21ORF13-RELATED"/>
    <property type="match status" value="1"/>
</dbReference>
<dbReference type="OrthoDB" id="2123794at2759"/>
<feature type="non-terminal residue" evidence="6">
    <location>
        <position position="1"/>
    </location>
</feature>
<sequence>MGERIRSPDSEHDRKSEGDKNSDSCYSDEENASNSSGRSPALSYPSTNQAKRDLTTQTSSSLVHCQGTKKLGSKYAPSRKGAQWGLGSQSLTRDSPAKDIDLVTKRVLSARLLKINELRNELTELHIKLDELQKENRALKRLQHRQEKALNKFEDTEHEISQLLAQHSSDIRVLRERLRKSQERERATERRLKESEDELYRTKTALQKLKKLSADKHLAERDHLAKKLAHAESRLEESEKRVKDLEKNLELSSSSFQRELHSKRKKIHEAQEESRALEEELHQLTVKLKEKERELEAKNIYANRMLRLSPKKDTETRRRATNQAVRRGAQLTKSVQTSGCFSPVGFPPDPDPVCSDTVDKKEGLLPQTEKEPPAPGWKEEAEQLRGDQDRERQDKPKPVQELEDWEDRVPRLRDDLGRAECGKQKKASASVVEEEEKAKQETETPKAEVERESPEAPEERRKRELLLAKLQEIDRETQSPRAASRAPLPGTTRKADSPEEKEKPSQSFEIPGRVVNGFPTDGSLGDAAARGQKQRSPGRAGCSGELTFGSYVPSFGKGSRRPGWLGPGGEGLQEGGKANADFNSRKEKKCSLMEQLFGSGAGTVLLSNNTDTAPFGVEWDSSSALLVSRNGKGKEGGELFREGRCVSRHRLQETLSKPGFKTLGSLEDDIEEVLLQ</sequence>
<name>A0A7K6ATW5_UPUEP</name>
<feature type="compositionally biased region" description="Basic and acidic residues" evidence="4">
    <location>
        <begin position="407"/>
        <end position="423"/>
    </location>
</feature>
<dbReference type="PANTHER" id="PTHR16650:SF10">
    <property type="entry name" value="LEBERCILIN"/>
    <property type="match status" value="1"/>
</dbReference>
<dbReference type="AlphaFoldDB" id="A0A7K6ATW5"/>
<accession>A0A7K6ATW5</accession>
<organism evidence="6 7">
    <name type="scientific">Upupa epops</name>
    <name type="common">Eurasian hoopoe</name>
    <dbReference type="NCBI Taxonomy" id="57439"/>
    <lineage>
        <taxon>Eukaryota</taxon>
        <taxon>Metazoa</taxon>
        <taxon>Chordata</taxon>
        <taxon>Craniata</taxon>
        <taxon>Vertebrata</taxon>
        <taxon>Euteleostomi</taxon>
        <taxon>Archelosauria</taxon>
        <taxon>Archosauria</taxon>
        <taxon>Dinosauria</taxon>
        <taxon>Saurischia</taxon>
        <taxon>Theropoda</taxon>
        <taxon>Coelurosauria</taxon>
        <taxon>Aves</taxon>
        <taxon>Neognathae</taxon>
        <taxon>Neoaves</taxon>
        <taxon>Telluraves</taxon>
        <taxon>Coraciimorphae</taxon>
        <taxon>Bucerotiformes</taxon>
        <taxon>Upupidae</taxon>
        <taxon>Upupa</taxon>
    </lineage>
</organism>
<feature type="region of interest" description="Disordered" evidence="4">
    <location>
        <begin position="1"/>
        <end position="94"/>
    </location>
</feature>
<dbReference type="GO" id="GO:0005930">
    <property type="term" value="C:axoneme"/>
    <property type="evidence" value="ECO:0007669"/>
    <property type="project" value="TreeGrafter"/>
</dbReference>
<feature type="compositionally biased region" description="Basic and acidic residues" evidence="4">
    <location>
        <begin position="1"/>
        <end position="22"/>
    </location>
</feature>
<evidence type="ECO:0000313" key="7">
    <source>
        <dbReference type="Proteomes" id="UP000544127"/>
    </source>
</evidence>
<feature type="region of interest" description="Disordered" evidence="4">
    <location>
        <begin position="311"/>
        <end position="579"/>
    </location>
</feature>
<proteinExistence type="inferred from homology"/>
<feature type="coiled-coil region" evidence="3">
    <location>
        <begin position="115"/>
        <end position="294"/>
    </location>
</feature>
<dbReference type="EMBL" id="VZRI01005086">
    <property type="protein sequence ID" value="NWU93354.1"/>
    <property type="molecule type" value="Genomic_DNA"/>
</dbReference>
<keyword evidence="7" id="KW-1185">Reference proteome</keyword>
<dbReference type="InterPro" id="IPR026188">
    <property type="entry name" value="Lebercilin-like"/>
</dbReference>
<dbReference type="Proteomes" id="UP000544127">
    <property type="component" value="Unassembled WGS sequence"/>
</dbReference>
<evidence type="ECO:0000259" key="5">
    <source>
        <dbReference type="Pfam" id="PF15619"/>
    </source>
</evidence>
<dbReference type="GO" id="GO:0042073">
    <property type="term" value="P:intraciliary transport"/>
    <property type="evidence" value="ECO:0007669"/>
    <property type="project" value="TreeGrafter"/>
</dbReference>
<comment type="similarity">
    <text evidence="1">Belongs to the LCA5 family.</text>
</comment>
<feature type="compositionally biased region" description="Basic and acidic residues" evidence="4">
    <location>
        <begin position="493"/>
        <end position="504"/>
    </location>
</feature>
<evidence type="ECO:0000256" key="3">
    <source>
        <dbReference type="SAM" id="Coils"/>
    </source>
</evidence>
<dbReference type="Pfam" id="PF15619">
    <property type="entry name" value="Lebercilin"/>
    <property type="match status" value="1"/>
</dbReference>
<keyword evidence="2 3" id="KW-0175">Coiled coil</keyword>
<evidence type="ECO:0000313" key="6">
    <source>
        <dbReference type="EMBL" id="NWU93354.1"/>
    </source>
</evidence>
<evidence type="ECO:0000256" key="1">
    <source>
        <dbReference type="ARBA" id="ARBA00010229"/>
    </source>
</evidence>
<dbReference type="InterPro" id="IPR028933">
    <property type="entry name" value="Lebercilin_dom"/>
</dbReference>
<feature type="compositionally biased region" description="Basic and acidic residues" evidence="4">
    <location>
        <begin position="357"/>
        <end position="400"/>
    </location>
</feature>
<feature type="non-terminal residue" evidence="6">
    <location>
        <position position="676"/>
    </location>
</feature>
<protein>
    <submittedName>
        <fullName evidence="6">LCA5 protein</fullName>
    </submittedName>
</protein>
<comment type="caution">
    <text evidence="6">The sequence shown here is derived from an EMBL/GenBank/DDBJ whole genome shotgun (WGS) entry which is preliminary data.</text>
</comment>
<feature type="compositionally biased region" description="Polar residues" evidence="4">
    <location>
        <begin position="32"/>
        <end position="63"/>
    </location>
</feature>
<reference evidence="6 7" key="1">
    <citation type="submission" date="2019-09" db="EMBL/GenBank/DDBJ databases">
        <title>Bird 10,000 Genomes (B10K) Project - Family phase.</title>
        <authorList>
            <person name="Zhang G."/>
        </authorList>
    </citation>
    <scope>NUCLEOTIDE SEQUENCE [LARGE SCALE GENOMIC DNA]</scope>
    <source>
        <strain evidence="6">B10K-DU-012-37</strain>
    </source>
</reference>
<feature type="compositionally biased region" description="Gly residues" evidence="4">
    <location>
        <begin position="565"/>
        <end position="574"/>
    </location>
</feature>
<gene>
    <name evidence="6" type="primary">Lca5</name>
    <name evidence="6" type="ORF">UPUEPO_R02762</name>
</gene>
<feature type="compositionally biased region" description="Basic and acidic residues" evidence="4">
    <location>
        <begin position="436"/>
        <end position="478"/>
    </location>
</feature>
<feature type="compositionally biased region" description="Polar residues" evidence="4">
    <location>
        <begin position="331"/>
        <end position="340"/>
    </location>
</feature>